<protein>
    <recommendedName>
        <fullName evidence="4">PD-(D/E)XK endonuclease-like domain-containing protein</fullName>
    </recommendedName>
</protein>
<evidence type="ECO:0000313" key="3">
    <source>
        <dbReference type="Proteomes" id="UP000729290"/>
    </source>
</evidence>
<name>A0ABS2G905_9FIRM</name>
<keyword evidence="1" id="KW-0472">Membrane</keyword>
<reference evidence="2 3" key="1">
    <citation type="journal article" date="2021" name="Sci. Rep.">
        <title>The distribution of antibiotic resistance genes in chicken gut microbiota commensals.</title>
        <authorList>
            <person name="Juricova H."/>
            <person name="Matiasovicova J."/>
            <person name="Kubasova T."/>
            <person name="Cejkova D."/>
            <person name="Rychlik I."/>
        </authorList>
    </citation>
    <scope>NUCLEOTIDE SEQUENCE [LARGE SCALE GENOMIC DNA]</scope>
    <source>
        <strain evidence="2 3">An431b</strain>
    </source>
</reference>
<gene>
    <name evidence="2" type="ORF">H9X83_02240</name>
</gene>
<dbReference type="RefSeq" id="WP_205133171.1">
    <property type="nucleotide sequence ID" value="NZ_JACSNT010000004.1"/>
</dbReference>
<evidence type="ECO:0000313" key="2">
    <source>
        <dbReference type="EMBL" id="MBM6876979.1"/>
    </source>
</evidence>
<dbReference type="Proteomes" id="UP000729290">
    <property type="component" value="Unassembled WGS sequence"/>
</dbReference>
<organism evidence="2 3">
    <name type="scientific">Anaerotignum lactatifermentans</name>
    <dbReference type="NCBI Taxonomy" id="160404"/>
    <lineage>
        <taxon>Bacteria</taxon>
        <taxon>Bacillati</taxon>
        <taxon>Bacillota</taxon>
        <taxon>Clostridia</taxon>
        <taxon>Lachnospirales</taxon>
        <taxon>Anaerotignaceae</taxon>
        <taxon>Anaerotignum</taxon>
    </lineage>
</organism>
<sequence>MNKLEEKGTLSAHELNKYAYCPYQWYFEKKYGRKELRRLYVERNEKLGLEDAIGSHFRRGEAFHDENYRGYRFRRKIRRILAAAAAVCLLLLCVLAVKYGWI</sequence>
<comment type="caution">
    <text evidence="2">The sequence shown here is derived from an EMBL/GenBank/DDBJ whole genome shotgun (WGS) entry which is preliminary data.</text>
</comment>
<evidence type="ECO:0000256" key="1">
    <source>
        <dbReference type="SAM" id="Phobius"/>
    </source>
</evidence>
<keyword evidence="1" id="KW-1133">Transmembrane helix</keyword>
<feature type="transmembrane region" description="Helical" evidence="1">
    <location>
        <begin position="80"/>
        <end position="101"/>
    </location>
</feature>
<keyword evidence="1" id="KW-0812">Transmembrane</keyword>
<keyword evidence="3" id="KW-1185">Reference proteome</keyword>
<evidence type="ECO:0008006" key="4">
    <source>
        <dbReference type="Google" id="ProtNLM"/>
    </source>
</evidence>
<proteinExistence type="predicted"/>
<accession>A0ABS2G905</accession>
<dbReference type="EMBL" id="JACSNV010000002">
    <property type="protein sequence ID" value="MBM6876979.1"/>
    <property type="molecule type" value="Genomic_DNA"/>
</dbReference>